<protein>
    <recommendedName>
        <fullName evidence="3">Zinc-ribbon 15 domain-containing protein</fullName>
    </recommendedName>
</protein>
<proteinExistence type="predicted"/>
<name>A0A1G8BTC4_CHIFI</name>
<dbReference type="STRING" id="104663.SAMN04488121_111151"/>
<evidence type="ECO:0000313" key="1">
    <source>
        <dbReference type="EMBL" id="SDH36412.1"/>
    </source>
</evidence>
<organism evidence="1 2">
    <name type="scientific">Chitinophaga filiformis</name>
    <name type="common">Myxococcus filiformis</name>
    <name type="synonym">Flexibacter filiformis</name>
    <dbReference type="NCBI Taxonomy" id="104663"/>
    <lineage>
        <taxon>Bacteria</taxon>
        <taxon>Pseudomonadati</taxon>
        <taxon>Bacteroidota</taxon>
        <taxon>Chitinophagia</taxon>
        <taxon>Chitinophagales</taxon>
        <taxon>Chitinophagaceae</taxon>
        <taxon>Chitinophaga</taxon>
    </lineage>
</organism>
<sequence length="212" mass="24904">MLVLKGTTEIIENVKNGEIINKGCPECQQDLLLKQFRVWDTLFLIPIIPSRETRFVYECVRCYETFDPAYRNTFINRAKYLNATPQEVKDLTDAFSLTILSAILTCDDRSTENVVDILKNFARNCGIDLENHKEKVTTEFLSQEELSKTVLEWYDIFRDCFSEENRDKALHQTLEYCNIIDLTVKETKLLYIFSRHWGLTKVQFEELHKGKI</sequence>
<dbReference type="AlphaFoldDB" id="A0A1G8BTC4"/>
<accession>A0A1G8BTC4</accession>
<gene>
    <name evidence="1" type="ORF">SAMN04488121_111151</name>
</gene>
<dbReference type="RefSeq" id="WP_089837880.1">
    <property type="nucleotide sequence ID" value="NZ_FNBN01000011.1"/>
</dbReference>
<dbReference type="OrthoDB" id="766141at2"/>
<reference evidence="1 2" key="1">
    <citation type="submission" date="2016-10" db="EMBL/GenBank/DDBJ databases">
        <authorList>
            <person name="de Groot N.N."/>
        </authorList>
    </citation>
    <scope>NUCLEOTIDE SEQUENCE [LARGE SCALE GENOMIC DNA]</scope>
    <source>
        <strain evidence="1 2">DSM 527</strain>
    </source>
</reference>
<evidence type="ECO:0008006" key="3">
    <source>
        <dbReference type="Google" id="ProtNLM"/>
    </source>
</evidence>
<dbReference type="Proteomes" id="UP000199045">
    <property type="component" value="Unassembled WGS sequence"/>
</dbReference>
<evidence type="ECO:0000313" key="2">
    <source>
        <dbReference type="Proteomes" id="UP000199045"/>
    </source>
</evidence>
<dbReference type="EMBL" id="FNBN01000011">
    <property type="protein sequence ID" value="SDH36412.1"/>
    <property type="molecule type" value="Genomic_DNA"/>
</dbReference>